<evidence type="ECO:0000313" key="5">
    <source>
        <dbReference type="EMBL" id="OPA77736.1"/>
    </source>
</evidence>
<name>A0A1T2XDI0_9BACL</name>
<keyword evidence="1" id="KW-0805">Transcription regulation</keyword>
<dbReference type="Gene3D" id="3.40.50.2300">
    <property type="match status" value="2"/>
</dbReference>
<dbReference type="SMART" id="SM00354">
    <property type="entry name" value="HTH_LACI"/>
    <property type="match status" value="1"/>
</dbReference>
<proteinExistence type="predicted"/>
<dbReference type="PRINTS" id="PR00036">
    <property type="entry name" value="HTHLACI"/>
</dbReference>
<evidence type="ECO:0000256" key="2">
    <source>
        <dbReference type="ARBA" id="ARBA00023125"/>
    </source>
</evidence>
<dbReference type="GO" id="GO:0003700">
    <property type="term" value="F:DNA-binding transcription factor activity"/>
    <property type="evidence" value="ECO:0007669"/>
    <property type="project" value="TreeGrafter"/>
</dbReference>
<gene>
    <name evidence="5" type="ORF">BVG16_14975</name>
</gene>
<accession>A0A1T2XDI0</accession>
<dbReference type="PANTHER" id="PTHR30146:SF105">
    <property type="entry name" value="CATABOLITE CONTROL PROTEIN B"/>
    <property type="match status" value="1"/>
</dbReference>
<dbReference type="Pfam" id="PF13377">
    <property type="entry name" value="Peripla_BP_3"/>
    <property type="match status" value="1"/>
</dbReference>
<evidence type="ECO:0000256" key="3">
    <source>
        <dbReference type="ARBA" id="ARBA00023163"/>
    </source>
</evidence>
<keyword evidence="2" id="KW-0238">DNA-binding</keyword>
<evidence type="ECO:0000259" key="4">
    <source>
        <dbReference type="PROSITE" id="PS50932"/>
    </source>
</evidence>
<evidence type="ECO:0000256" key="1">
    <source>
        <dbReference type="ARBA" id="ARBA00023015"/>
    </source>
</evidence>
<dbReference type="PROSITE" id="PS50932">
    <property type="entry name" value="HTH_LACI_2"/>
    <property type="match status" value="1"/>
</dbReference>
<dbReference type="InterPro" id="IPR000843">
    <property type="entry name" value="HTH_LacI"/>
</dbReference>
<keyword evidence="6" id="KW-1185">Reference proteome</keyword>
<evidence type="ECO:0000313" key="6">
    <source>
        <dbReference type="Proteomes" id="UP000190188"/>
    </source>
</evidence>
<dbReference type="InterPro" id="IPR010982">
    <property type="entry name" value="Lambda_DNA-bd_dom_sf"/>
</dbReference>
<dbReference type="InterPro" id="IPR028082">
    <property type="entry name" value="Peripla_BP_I"/>
</dbReference>
<sequence length="325" mass="36263">MANIKQIAQMAGVSIATVSRVLNEHPYVKEDKRAAVLDAVAKLNYSQNMNAVHLVRGKTLMIAVILPYVNHPYFASIIDGVANAALACNYKLLLCQTDYQAEEEYKVLELLKMKQIDGIIICSKTISWDVIEPYASYGPIIACENAGDREISSVFIDHYGSFKLGMDYLITKGHQHIGYFIGRGDSYNNINRKRAYAEALQAIGETPREEWGFDRVFTFERGVEVIRQILTMKERPTALIGAGDDPAAAIVAEARKHGIRVPEDLAVIGLDNQPIAEVMGITTIEQSMKEVGGLAFQAFYERINNKDLPPTKHELPFRLIERSTV</sequence>
<protein>
    <submittedName>
        <fullName evidence="5">LacI family transcriptional regulator</fullName>
    </submittedName>
</protein>
<reference evidence="5 6" key="1">
    <citation type="submission" date="2017-01" db="EMBL/GenBank/DDBJ databases">
        <title>Genome analysis of Paenibacillus selenitrireducens ES3-24.</title>
        <authorList>
            <person name="Xu D."/>
            <person name="Yao R."/>
            <person name="Zheng S."/>
        </authorList>
    </citation>
    <scope>NUCLEOTIDE SEQUENCE [LARGE SCALE GENOMIC DNA]</scope>
    <source>
        <strain evidence="5 6">ES3-24</strain>
    </source>
</reference>
<comment type="caution">
    <text evidence="5">The sequence shown here is derived from an EMBL/GenBank/DDBJ whole genome shotgun (WGS) entry which is preliminary data.</text>
</comment>
<dbReference type="RefSeq" id="WP_078499481.1">
    <property type="nucleotide sequence ID" value="NZ_MSZX01000005.1"/>
</dbReference>
<feature type="domain" description="HTH lacI-type" evidence="4">
    <location>
        <begin position="2"/>
        <end position="56"/>
    </location>
</feature>
<organism evidence="5 6">
    <name type="scientific">Paenibacillus selenitireducens</name>
    <dbReference type="NCBI Taxonomy" id="1324314"/>
    <lineage>
        <taxon>Bacteria</taxon>
        <taxon>Bacillati</taxon>
        <taxon>Bacillota</taxon>
        <taxon>Bacilli</taxon>
        <taxon>Bacillales</taxon>
        <taxon>Paenibacillaceae</taxon>
        <taxon>Paenibacillus</taxon>
    </lineage>
</organism>
<dbReference type="STRING" id="1324314.BVG16_14975"/>
<dbReference type="SUPFAM" id="SSF47413">
    <property type="entry name" value="lambda repressor-like DNA-binding domains"/>
    <property type="match status" value="1"/>
</dbReference>
<dbReference type="Proteomes" id="UP000190188">
    <property type="component" value="Unassembled WGS sequence"/>
</dbReference>
<keyword evidence="3" id="KW-0804">Transcription</keyword>
<dbReference type="PANTHER" id="PTHR30146">
    <property type="entry name" value="LACI-RELATED TRANSCRIPTIONAL REPRESSOR"/>
    <property type="match status" value="1"/>
</dbReference>
<dbReference type="CDD" id="cd01392">
    <property type="entry name" value="HTH_LacI"/>
    <property type="match status" value="1"/>
</dbReference>
<dbReference type="OrthoDB" id="9798934at2"/>
<dbReference type="GO" id="GO:0000976">
    <property type="term" value="F:transcription cis-regulatory region binding"/>
    <property type="evidence" value="ECO:0007669"/>
    <property type="project" value="TreeGrafter"/>
</dbReference>
<dbReference type="InterPro" id="IPR046335">
    <property type="entry name" value="LacI/GalR-like_sensor"/>
</dbReference>
<dbReference type="Pfam" id="PF00356">
    <property type="entry name" value="LacI"/>
    <property type="match status" value="1"/>
</dbReference>
<dbReference type="CDD" id="cd06286">
    <property type="entry name" value="PBP1_CcpB-like"/>
    <property type="match status" value="1"/>
</dbReference>
<dbReference type="EMBL" id="MSZX01000005">
    <property type="protein sequence ID" value="OPA77736.1"/>
    <property type="molecule type" value="Genomic_DNA"/>
</dbReference>
<dbReference type="SUPFAM" id="SSF53822">
    <property type="entry name" value="Periplasmic binding protein-like I"/>
    <property type="match status" value="1"/>
</dbReference>
<dbReference type="Gene3D" id="1.10.260.40">
    <property type="entry name" value="lambda repressor-like DNA-binding domains"/>
    <property type="match status" value="1"/>
</dbReference>
<dbReference type="AlphaFoldDB" id="A0A1T2XDI0"/>